<evidence type="ECO:0000256" key="5">
    <source>
        <dbReference type="ARBA" id="ARBA00022967"/>
    </source>
</evidence>
<evidence type="ECO:0000313" key="10">
    <source>
        <dbReference type="Proteomes" id="UP001189624"/>
    </source>
</evidence>
<dbReference type="Gramene" id="rna-AYBTSS11_LOCUS2196">
    <property type="protein sequence ID" value="CAJ1862035.1"/>
    <property type="gene ID" value="gene-AYBTSS11_LOCUS2196"/>
</dbReference>
<proteinExistence type="inferred from homology"/>
<dbReference type="InterPro" id="IPR001133">
    <property type="entry name" value="NADH_UbQ_OxRdtase_chain4L/K"/>
</dbReference>
<keyword evidence="7" id="KW-0520">NAD</keyword>
<protein>
    <submittedName>
        <fullName evidence="9">Uncharacterized protein</fullName>
    </submittedName>
</protein>
<dbReference type="AlphaFoldDB" id="A0AA86V9R8"/>
<dbReference type="PANTHER" id="PTHR11434">
    <property type="entry name" value="NADH-UBIQUINONE OXIDOREDUCTASE SUBUNIT ND4L"/>
    <property type="match status" value="1"/>
</dbReference>
<evidence type="ECO:0000256" key="4">
    <source>
        <dbReference type="ARBA" id="ARBA00022692"/>
    </source>
</evidence>
<comment type="subcellular location">
    <subcellularLocation>
        <location evidence="1">Membrane</location>
        <topology evidence="1">Multi-pass membrane protein</topology>
    </subcellularLocation>
</comment>
<reference evidence="9" key="1">
    <citation type="submission" date="2023-10" db="EMBL/GenBank/DDBJ databases">
        <authorList>
            <person name="Domelevo Entfellner J.-B."/>
        </authorList>
    </citation>
    <scope>NUCLEOTIDE SEQUENCE</scope>
</reference>
<keyword evidence="5" id="KW-1278">Translocase</keyword>
<keyword evidence="8" id="KW-0472">Membrane</keyword>
<dbReference type="Proteomes" id="UP001189624">
    <property type="component" value="Chromosome 1"/>
</dbReference>
<evidence type="ECO:0000256" key="8">
    <source>
        <dbReference type="ARBA" id="ARBA00023136"/>
    </source>
</evidence>
<sequence>MDVSGTNPLVERFQCGAFPSKLEQGLEEDFPSIEEGDKVASQVRKDKKPSFFIPEIPPYRGKDLEVQPQKSYNPLAVEEAENRVIHSFRTLYKASFGETPPSYQKGKLILSQQAFSMETLLSLKASGEPLLTNRREPLLLIILNSNRKYRSFKGESYIDKEGYKKDKGIQNGFVEMERRKGKNDKGDGARLPTRRRIGIRGILLNRRNIPIMSMPIESMLLDVNSNFLVFSVSSDDMMGQSFASLVSTVAAAESAIGLAIFVITFRVRGTIAVEFINSIQGSGPKYSLRKSYRVVKRREYERIVNRAHRRKILNMRSPPWIREEGNEERERNEMRRFQL</sequence>
<dbReference type="GO" id="GO:0042773">
    <property type="term" value="P:ATP synthesis coupled electron transport"/>
    <property type="evidence" value="ECO:0007669"/>
    <property type="project" value="InterPro"/>
</dbReference>
<accession>A0AA86V9R8</accession>
<keyword evidence="4" id="KW-0812">Transmembrane</keyword>
<dbReference type="GO" id="GO:0016651">
    <property type="term" value="F:oxidoreductase activity, acting on NAD(P)H"/>
    <property type="evidence" value="ECO:0007669"/>
    <property type="project" value="InterPro"/>
</dbReference>
<name>A0AA86V9R8_9FABA</name>
<evidence type="ECO:0000256" key="7">
    <source>
        <dbReference type="ARBA" id="ARBA00023027"/>
    </source>
</evidence>
<keyword evidence="6" id="KW-1133">Transmembrane helix</keyword>
<dbReference type="HAMAP" id="MF_01456">
    <property type="entry name" value="NDH1_NuoK"/>
    <property type="match status" value="1"/>
</dbReference>
<evidence type="ECO:0000256" key="2">
    <source>
        <dbReference type="ARBA" id="ARBA00010519"/>
    </source>
</evidence>
<dbReference type="EMBL" id="OY731398">
    <property type="protein sequence ID" value="CAJ1862035.1"/>
    <property type="molecule type" value="Genomic_DNA"/>
</dbReference>
<dbReference type="InterPro" id="IPR039428">
    <property type="entry name" value="NUOK/Mnh_C1-like"/>
</dbReference>
<evidence type="ECO:0000256" key="3">
    <source>
        <dbReference type="ARBA" id="ARBA00022448"/>
    </source>
</evidence>
<evidence type="ECO:0000256" key="6">
    <source>
        <dbReference type="ARBA" id="ARBA00022989"/>
    </source>
</evidence>
<organism evidence="9 10">
    <name type="scientific">Sphenostylis stenocarpa</name>
    <dbReference type="NCBI Taxonomy" id="92480"/>
    <lineage>
        <taxon>Eukaryota</taxon>
        <taxon>Viridiplantae</taxon>
        <taxon>Streptophyta</taxon>
        <taxon>Embryophyta</taxon>
        <taxon>Tracheophyta</taxon>
        <taxon>Spermatophyta</taxon>
        <taxon>Magnoliopsida</taxon>
        <taxon>eudicotyledons</taxon>
        <taxon>Gunneridae</taxon>
        <taxon>Pentapetalae</taxon>
        <taxon>rosids</taxon>
        <taxon>fabids</taxon>
        <taxon>Fabales</taxon>
        <taxon>Fabaceae</taxon>
        <taxon>Papilionoideae</taxon>
        <taxon>50 kb inversion clade</taxon>
        <taxon>NPAAA clade</taxon>
        <taxon>indigoferoid/millettioid clade</taxon>
        <taxon>Phaseoleae</taxon>
        <taxon>Sphenostylis</taxon>
    </lineage>
</organism>
<keyword evidence="10" id="KW-1185">Reference proteome</keyword>
<dbReference type="PANTHER" id="PTHR11434:SF21">
    <property type="entry name" value="NADH DEHYDROGENASE SUBUNIT 4L-RELATED"/>
    <property type="match status" value="1"/>
</dbReference>
<comment type="similarity">
    <text evidence="2">Belongs to the complex I subunit 4L family.</text>
</comment>
<gene>
    <name evidence="9" type="ORF">AYBTSS11_LOCUS2196</name>
</gene>
<dbReference type="Pfam" id="PF00420">
    <property type="entry name" value="Oxidored_q2"/>
    <property type="match status" value="1"/>
</dbReference>
<dbReference type="Gene3D" id="1.10.287.3510">
    <property type="match status" value="1"/>
</dbReference>
<evidence type="ECO:0000256" key="1">
    <source>
        <dbReference type="ARBA" id="ARBA00004141"/>
    </source>
</evidence>
<dbReference type="GO" id="GO:0030964">
    <property type="term" value="C:NADH dehydrogenase complex"/>
    <property type="evidence" value="ECO:0007669"/>
    <property type="project" value="TreeGrafter"/>
</dbReference>
<evidence type="ECO:0000313" key="9">
    <source>
        <dbReference type="EMBL" id="CAJ1862035.1"/>
    </source>
</evidence>
<keyword evidence="3" id="KW-0813">Transport</keyword>